<evidence type="ECO:0000313" key="2">
    <source>
        <dbReference type="Proteomes" id="UP000683310"/>
    </source>
</evidence>
<dbReference type="Pfam" id="PF19939">
    <property type="entry name" value="DUF6401"/>
    <property type="match status" value="1"/>
</dbReference>
<accession>A0ABX8CU63</accession>
<sequence>MFVPGSALLVVSARKTLNRLQRTHGATAMESAAIFPGVCAAIDQHAAAVRDILDLGVENSNLVPVSVLLAGYARGILEDLREAEHAALPQSPLDWQDADWLHLRLAAVCTLARAS</sequence>
<keyword evidence="2" id="KW-1185">Reference proteome</keyword>
<reference evidence="1 2" key="1">
    <citation type="submission" date="2021-04" db="EMBL/GenBank/DDBJ databases">
        <title>Nocardia tengchongensis.</title>
        <authorList>
            <person name="Zhuang k."/>
            <person name="Ran Y."/>
            <person name="Li W."/>
        </authorList>
    </citation>
    <scope>NUCLEOTIDE SEQUENCE [LARGE SCALE GENOMIC DNA]</scope>
    <source>
        <strain evidence="1 2">CFH S0057</strain>
    </source>
</reference>
<dbReference type="GeneID" id="300987548"/>
<gene>
    <name evidence="1" type="ORF">KHQ06_11550</name>
</gene>
<name>A0ABX8CU63_9NOCA</name>
<proteinExistence type="predicted"/>
<dbReference type="Proteomes" id="UP000683310">
    <property type="component" value="Chromosome"/>
</dbReference>
<organism evidence="1 2">
    <name type="scientific">Nocardia tengchongensis</name>
    <dbReference type="NCBI Taxonomy" id="2055889"/>
    <lineage>
        <taxon>Bacteria</taxon>
        <taxon>Bacillati</taxon>
        <taxon>Actinomycetota</taxon>
        <taxon>Actinomycetes</taxon>
        <taxon>Mycobacteriales</taxon>
        <taxon>Nocardiaceae</taxon>
        <taxon>Nocardia</taxon>
    </lineage>
</organism>
<dbReference type="InterPro" id="IPR045647">
    <property type="entry name" value="DUF6401"/>
</dbReference>
<protein>
    <submittedName>
        <fullName evidence="1">Uncharacterized protein</fullName>
    </submittedName>
</protein>
<dbReference type="EMBL" id="CP074371">
    <property type="protein sequence ID" value="QVI23451.1"/>
    <property type="molecule type" value="Genomic_DNA"/>
</dbReference>
<evidence type="ECO:0000313" key="1">
    <source>
        <dbReference type="EMBL" id="QVI23451.1"/>
    </source>
</evidence>
<dbReference type="RefSeq" id="WP_213559523.1">
    <property type="nucleotide sequence ID" value="NZ_JBFAJM010000001.1"/>
</dbReference>